<comment type="caution">
    <text evidence="2">The sequence shown here is derived from an EMBL/GenBank/DDBJ whole genome shotgun (WGS) entry which is preliminary data.</text>
</comment>
<feature type="region of interest" description="Disordered" evidence="1">
    <location>
        <begin position="312"/>
        <end position="332"/>
    </location>
</feature>
<protein>
    <recommendedName>
        <fullName evidence="4">BioF2-like acetyltransferase domain-containing protein</fullName>
    </recommendedName>
</protein>
<dbReference type="PANTHER" id="PTHR47017:SF1">
    <property type="entry name" value="ACYL-COA"/>
    <property type="match status" value="1"/>
</dbReference>
<organism evidence="2 3">
    <name type="scientific">Kitasatospora cystarginea</name>
    <dbReference type="NCBI Taxonomy" id="58350"/>
    <lineage>
        <taxon>Bacteria</taxon>
        <taxon>Bacillati</taxon>
        <taxon>Actinomycetota</taxon>
        <taxon>Actinomycetes</taxon>
        <taxon>Kitasatosporales</taxon>
        <taxon>Streptomycetaceae</taxon>
        <taxon>Kitasatospora</taxon>
    </lineage>
</organism>
<dbReference type="Proteomes" id="UP001500305">
    <property type="component" value="Unassembled WGS sequence"/>
</dbReference>
<evidence type="ECO:0000256" key="1">
    <source>
        <dbReference type="SAM" id="MobiDB-lite"/>
    </source>
</evidence>
<gene>
    <name evidence="2" type="ORF">GCM10010430_06620</name>
</gene>
<dbReference type="EMBL" id="BAAATR010000002">
    <property type="protein sequence ID" value="GAA2229375.1"/>
    <property type="molecule type" value="Genomic_DNA"/>
</dbReference>
<dbReference type="Pfam" id="PF04339">
    <property type="entry name" value="FemAB_like"/>
    <property type="match status" value="1"/>
</dbReference>
<proteinExistence type="predicted"/>
<name>A0ABN3DEY3_9ACTN</name>
<dbReference type="InterPro" id="IPR007434">
    <property type="entry name" value="FemAB-like"/>
</dbReference>
<dbReference type="PANTHER" id="PTHR47017">
    <property type="entry name" value="ACYL-COA"/>
    <property type="match status" value="1"/>
</dbReference>
<sequence length="332" mass="35826">MRIVPDQNVLGLYNLASLIGAQEPTEELARRGLFPNGVAAVSGAHCVLLTAGDGGPAERSGRRRLLVRAAAGLAEDEGCRTVGFLYLTDADAVRDVSAVLGAAAGPPFLAAAHTELTTDWPDFDGYLGTLHRSRRNKVRRERREFLGSGLTVRVLHGTDELDETTARLQLAVRKRYSAPGSVESVLADYDHLGRTVGDRVRVFLCERDGKPVGLSLALLDGDRLHLRLVGFDYDATGSDFAYFNLLFYEPIQWGLEHGIRTYSFGTGSYPAKIARGASPVPAYGVVRWPAELREAAAQALAEREAALRERLPQLPPAPFSSASSPFGTGVPS</sequence>
<evidence type="ECO:0000313" key="3">
    <source>
        <dbReference type="Proteomes" id="UP001500305"/>
    </source>
</evidence>
<dbReference type="Gene3D" id="3.40.630.30">
    <property type="match status" value="1"/>
</dbReference>
<dbReference type="InterPro" id="IPR016181">
    <property type="entry name" value="Acyl_CoA_acyltransferase"/>
</dbReference>
<accession>A0ABN3DEY3</accession>
<dbReference type="SUPFAM" id="SSF55729">
    <property type="entry name" value="Acyl-CoA N-acyltransferases (Nat)"/>
    <property type="match status" value="1"/>
</dbReference>
<keyword evidence="3" id="KW-1185">Reference proteome</keyword>
<reference evidence="2 3" key="1">
    <citation type="journal article" date="2019" name="Int. J. Syst. Evol. Microbiol.">
        <title>The Global Catalogue of Microorganisms (GCM) 10K type strain sequencing project: providing services to taxonomists for standard genome sequencing and annotation.</title>
        <authorList>
            <consortium name="The Broad Institute Genomics Platform"/>
            <consortium name="The Broad Institute Genome Sequencing Center for Infectious Disease"/>
            <person name="Wu L."/>
            <person name="Ma J."/>
        </authorList>
    </citation>
    <scope>NUCLEOTIDE SEQUENCE [LARGE SCALE GENOMIC DNA]</scope>
    <source>
        <strain evidence="2 3">JCM 7356</strain>
    </source>
</reference>
<evidence type="ECO:0008006" key="4">
    <source>
        <dbReference type="Google" id="ProtNLM"/>
    </source>
</evidence>
<evidence type="ECO:0000313" key="2">
    <source>
        <dbReference type="EMBL" id="GAA2229375.1"/>
    </source>
</evidence>